<organism evidence="3">
    <name type="scientific">Arthroderma gypseum (strain ATCC MYA-4604 / CBS 118893)</name>
    <name type="common">Microsporum gypseum</name>
    <dbReference type="NCBI Taxonomy" id="535722"/>
    <lineage>
        <taxon>Eukaryota</taxon>
        <taxon>Fungi</taxon>
        <taxon>Dikarya</taxon>
        <taxon>Ascomycota</taxon>
        <taxon>Pezizomycotina</taxon>
        <taxon>Eurotiomycetes</taxon>
        <taxon>Eurotiomycetidae</taxon>
        <taxon>Onygenales</taxon>
        <taxon>Arthrodermataceae</taxon>
        <taxon>Nannizzia</taxon>
    </lineage>
</organism>
<dbReference type="eggNOG" id="ENOG502T6FI">
    <property type="taxonomic scope" value="Eukaryota"/>
</dbReference>
<evidence type="ECO:0000256" key="1">
    <source>
        <dbReference type="SAM" id="MobiDB-lite"/>
    </source>
</evidence>
<evidence type="ECO:0000313" key="2">
    <source>
        <dbReference type="EMBL" id="EFR02649.1"/>
    </source>
</evidence>
<dbReference type="AlphaFoldDB" id="E4UX10"/>
<dbReference type="EMBL" id="DS989825">
    <property type="protein sequence ID" value="EFR02649.1"/>
    <property type="molecule type" value="Genomic_DNA"/>
</dbReference>
<accession>E4UX10</accession>
<feature type="region of interest" description="Disordered" evidence="1">
    <location>
        <begin position="57"/>
        <end position="87"/>
    </location>
</feature>
<dbReference type="InParanoid" id="E4UX10"/>
<reference evidence="3" key="1">
    <citation type="journal article" date="2012" name="MBio">
        <title>Comparative genome analysis of Trichophyton rubrum and related dermatophytes reveals candidate genes involved in infection.</title>
        <authorList>
            <person name="Martinez D.A."/>
            <person name="Oliver B.G."/>
            <person name="Graeser Y."/>
            <person name="Goldberg J.M."/>
            <person name="Li W."/>
            <person name="Martinez-Rossi N.M."/>
            <person name="Monod M."/>
            <person name="Shelest E."/>
            <person name="Barton R.C."/>
            <person name="Birch E."/>
            <person name="Brakhage A.A."/>
            <person name="Chen Z."/>
            <person name="Gurr S.J."/>
            <person name="Heiman D."/>
            <person name="Heitman J."/>
            <person name="Kosti I."/>
            <person name="Rossi A."/>
            <person name="Saif S."/>
            <person name="Samalova M."/>
            <person name="Saunders C.W."/>
            <person name="Shea T."/>
            <person name="Summerbell R.C."/>
            <person name="Xu J."/>
            <person name="Young S."/>
            <person name="Zeng Q."/>
            <person name="Birren B.W."/>
            <person name="Cuomo C.A."/>
            <person name="White T.C."/>
        </authorList>
    </citation>
    <scope>NUCLEOTIDE SEQUENCE [LARGE SCALE GENOMIC DNA]</scope>
    <source>
        <strain evidence="3">ATCC MYA-4604 / CBS 118893</strain>
    </source>
</reference>
<name>E4UX10_ARTGP</name>
<dbReference type="RefSeq" id="XP_003173060.1">
    <property type="nucleotide sequence ID" value="XM_003173012.1"/>
</dbReference>
<dbReference type="VEuPathDB" id="FungiDB:MGYG_09095"/>
<keyword evidence="3" id="KW-1185">Reference proteome</keyword>
<dbReference type="GeneID" id="10028337"/>
<dbReference type="Proteomes" id="UP000002669">
    <property type="component" value="Unassembled WGS sequence"/>
</dbReference>
<gene>
    <name evidence="2" type="ORF">MGYG_09095</name>
</gene>
<evidence type="ECO:0000313" key="3">
    <source>
        <dbReference type="Proteomes" id="UP000002669"/>
    </source>
</evidence>
<proteinExistence type="predicted"/>
<protein>
    <submittedName>
        <fullName evidence="2">Uncharacterized protein</fullName>
    </submittedName>
</protein>
<sequence>MAEANPGWEGPGHFWGRGRNILRKRILPPQSVPSVEDACQYSLACRVLDLIPATRIWGEGPSSSHLQAERKTKKKREKSSSSTNSPD</sequence>
<dbReference type="HOGENOM" id="CLU_2482914_0_0_1"/>